<dbReference type="EMBL" id="JMIX01000010">
    <property type="protein sequence ID" value="KEO92295.1"/>
    <property type="molecule type" value="Genomic_DNA"/>
</dbReference>
<reference evidence="2 3" key="1">
    <citation type="submission" date="2014-04" db="EMBL/GenBank/DDBJ databases">
        <title>A comprehensive comparison of genomes of Erythrobacter spp. Strains.</title>
        <authorList>
            <person name="Zheng Q."/>
        </authorList>
    </citation>
    <scope>NUCLEOTIDE SEQUENCE [LARGE SCALE GENOMIC DNA]</scope>
    <source>
        <strain evidence="2 3">DSM 8509</strain>
    </source>
</reference>
<dbReference type="OrthoDB" id="7392097at2"/>
<keyword evidence="1" id="KW-0732">Signal</keyword>
<accession>A0A074MHJ4</accession>
<comment type="caution">
    <text evidence="2">The sequence shown here is derived from an EMBL/GenBank/DDBJ whole genome shotgun (WGS) entry which is preliminary data.</text>
</comment>
<dbReference type="RefSeq" id="WP_034905373.1">
    <property type="nucleotide sequence ID" value="NZ_CP017057.1"/>
</dbReference>
<feature type="chain" id="PRO_5001698872" description="Lipoprotein" evidence="1">
    <location>
        <begin position="27"/>
        <end position="164"/>
    </location>
</feature>
<proteinExistence type="predicted"/>
<dbReference type="Proteomes" id="UP000027866">
    <property type="component" value="Unassembled WGS sequence"/>
</dbReference>
<evidence type="ECO:0000313" key="2">
    <source>
        <dbReference type="EMBL" id="KEO92295.1"/>
    </source>
</evidence>
<evidence type="ECO:0008006" key="4">
    <source>
        <dbReference type="Google" id="ProtNLM"/>
    </source>
</evidence>
<evidence type="ECO:0000313" key="3">
    <source>
        <dbReference type="Proteomes" id="UP000027866"/>
    </source>
</evidence>
<protein>
    <recommendedName>
        <fullName evidence="4">Lipoprotein</fullName>
    </recommendedName>
</protein>
<keyword evidence="3" id="KW-1185">Reference proteome</keyword>
<organism evidence="2 3">
    <name type="scientific">Erythrobacter litoralis</name>
    <dbReference type="NCBI Taxonomy" id="39960"/>
    <lineage>
        <taxon>Bacteria</taxon>
        <taxon>Pseudomonadati</taxon>
        <taxon>Pseudomonadota</taxon>
        <taxon>Alphaproteobacteria</taxon>
        <taxon>Sphingomonadales</taxon>
        <taxon>Erythrobacteraceae</taxon>
        <taxon>Erythrobacter/Porphyrobacter group</taxon>
        <taxon>Erythrobacter</taxon>
    </lineage>
</organism>
<sequence length="164" mass="17526">MATFRKASAKGGALAFGLLLIGCAGASPGPGSLEGKVANARIWPAEASMFVRNTAGPRRCLQTANTFFVVNDDQSIIFMNDGRFYLNRLQSRCEGVLIDGFTRGAGFGRQQICSGMAITLDDQFGGNPNAQCHLGSFEPLEVVGPDEAGEKIVLNEGETLRRPR</sequence>
<dbReference type="PATRIC" id="fig|39960.10.peg.531"/>
<dbReference type="AlphaFoldDB" id="A0A074MHJ4"/>
<gene>
    <name evidence="2" type="ORF">EH32_00700</name>
</gene>
<dbReference type="PROSITE" id="PS51257">
    <property type="entry name" value="PROKAR_LIPOPROTEIN"/>
    <property type="match status" value="1"/>
</dbReference>
<name>A0A074MHJ4_9SPHN</name>
<evidence type="ECO:0000256" key="1">
    <source>
        <dbReference type="SAM" id="SignalP"/>
    </source>
</evidence>
<feature type="signal peptide" evidence="1">
    <location>
        <begin position="1"/>
        <end position="26"/>
    </location>
</feature>
<dbReference type="KEGG" id="elq:Ga0102493_111448"/>